<dbReference type="Pfam" id="PF00334">
    <property type="entry name" value="NDK"/>
    <property type="match status" value="2"/>
</dbReference>
<dbReference type="PROSITE" id="PS51374">
    <property type="entry name" value="NDPK_LIKE"/>
    <property type="match status" value="2"/>
</dbReference>
<dbReference type="InterPro" id="IPR006602">
    <property type="entry name" value="DM10_dom"/>
</dbReference>
<keyword evidence="4" id="KW-0966">Cell projection</keyword>
<dbReference type="SMART" id="SM00676">
    <property type="entry name" value="DM10"/>
    <property type="match status" value="1"/>
</dbReference>
<dbReference type="Proteomes" id="UP000079169">
    <property type="component" value="Unplaced"/>
</dbReference>
<evidence type="ECO:0000256" key="4">
    <source>
        <dbReference type="ARBA" id="ARBA00023273"/>
    </source>
</evidence>
<evidence type="ECO:0000256" key="1">
    <source>
        <dbReference type="ARBA" id="ARBA00004430"/>
    </source>
</evidence>
<evidence type="ECO:0000256" key="3">
    <source>
        <dbReference type="ARBA" id="ARBA00023212"/>
    </source>
</evidence>
<dbReference type="InterPro" id="IPR034907">
    <property type="entry name" value="NDK-like_dom"/>
</dbReference>
<comment type="similarity">
    <text evidence="5">Belongs to the NDK family.</text>
</comment>
<dbReference type="AlphaFoldDB" id="A0A3Q0J798"/>
<comment type="caution">
    <text evidence="5">Lacks conserved residue(s) required for the propagation of feature annotation.</text>
</comment>
<dbReference type="SUPFAM" id="SSF54919">
    <property type="entry name" value="Nucleoside diphosphate kinase, NDK"/>
    <property type="match status" value="2"/>
</dbReference>
<dbReference type="GO" id="GO:0005879">
    <property type="term" value="C:axonemal microtubule"/>
    <property type="evidence" value="ECO:0007669"/>
    <property type="project" value="TreeGrafter"/>
</dbReference>
<dbReference type="PaxDb" id="121845-A0A3Q0J798"/>
<feature type="domain" description="DM10" evidence="6">
    <location>
        <begin position="4"/>
        <end position="92"/>
    </location>
</feature>
<dbReference type="RefSeq" id="XP_026684344.1">
    <property type="nucleotide sequence ID" value="XM_026828543.1"/>
</dbReference>
<dbReference type="Gene3D" id="2.30.29.170">
    <property type="match status" value="1"/>
</dbReference>
<dbReference type="KEGG" id="dci:103516025"/>
<dbReference type="PROSITE" id="PS51336">
    <property type="entry name" value="DM10"/>
    <property type="match status" value="1"/>
</dbReference>
<keyword evidence="8" id="KW-0418">Kinase</keyword>
<organism evidence="7 8">
    <name type="scientific">Diaphorina citri</name>
    <name type="common">Asian citrus psyllid</name>
    <dbReference type="NCBI Taxonomy" id="121845"/>
    <lineage>
        <taxon>Eukaryota</taxon>
        <taxon>Metazoa</taxon>
        <taxon>Ecdysozoa</taxon>
        <taxon>Arthropoda</taxon>
        <taxon>Hexapoda</taxon>
        <taxon>Insecta</taxon>
        <taxon>Pterygota</taxon>
        <taxon>Neoptera</taxon>
        <taxon>Paraneoptera</taxon>
        <taxon>Hemiptera</taxon>
        <taxon>Sternorrhyncha</taxon>
        <taxon>Psylloidea</taxon>
        <taxon>Psyllidae</taxon>
        <taxon>Diaphorininae</taxon>
        <taxon>Diaphorina</taxon>
    </lineage>
</organism>
<reference evidence="8" key="1">
    <citation type="submission" date="2025-08" db="UniProtKB">
        <authorList>
            <consortium name="RefSeq"/>
        </authorList>
    </citation>
    <scope>IDENTIFICATION</scope>
</reference>
<dbReference type="Gene3D" id="3.30.70.141">
    <property type="entry name" value="Nucleoside diphosphate kinase-like domain"/>
    <property type="match status" value="2"/>
</dbReference>
<dbReference type="PANTHER" id="PTHR43109:SF2">
    <property type="entry name" value="NUCLEOSIDE DIPHOSPHATE KINASE 7"/>
    <property type="match status" value="1"/>
</dbReference>
<name>A0A3Q0J798_DIACI</name>
<dbReference type="InterPro" id="IPR036850">
    <property type="entry name" value="NDK-like_dom_sf"/>
</dbReference>
<dbReference type="PANTHER" id="PTHR43109">
    <property type="entry name" value="NUCLEOSIDE DIPHOSPHATE KINASE 7"/>
    <property type="match status" value="1"/>
</dbReference>
<comment type="subcellular location">
    <subcellularLocation>
        <location evidence="1">Cytoplasm</location>
        <location evidence="1">Cytoskeleton</location>
        <location evidence="1">Cilium axoneme</location>
    </subcellularLocation>
</comment>
<evidence type="ECO:0000313" key="7">
    <source>
        <dbReference type="Proteomes" id="UP000079169"/>
    </source>
</evidence>
<evidence type="ECO:0000313" key="8">
    <source>
        <dbReference type="RefSeq" id="XP_026684344.1"/>
    </source>
</evidence>
<gene>
    <name evidence="8" type="primary">LOC103516025</name>
</gene>
<keyword evidence="3" id="KW-0206">Cytoskeleton</keyword>
<keyword evidence="8" id="KW-0808">Transferase</keyword>
<evidence type="ECO:0000259" key="6">
    <source>
        <dbReference type="PROSITE" id="PS51336"/>
    </source>
</evidence>
<dbReference type="GeneID" id="103516025"/>
<accession>A0A3Q0J798</accession>
<keyword evidence="7" id="KW-1185">Reference proteome</keyword>
<sequence>MSIIRNQCSFLVDWFDPESSTIRKFVLNFSINDNCVEMIDVKKNKIFLHRTHCDEILLKDLFIGNSVKLFSRILKIVDYGDRYTKSYLESTNYQCTIAFLRPHANDSKSELFQDLINHGFEFINLLMVEFNEEIKRIMSQQEYTARIPISSMLNGPVIVFQLRGVNAVQKLQDVVGPADREEALSNYPHSLRARYSHLGASNLYVATEETVQELSEIFFPMSEPRVTLRPYCVLDNSTTLCIIKPHALKQGNMANILRMIEEHKFEITGMRMMMMDHSSVVRLLEIYHGVVSEYPGYVTQLLSGKCLALEIKGPLGSHETAKELRPNTIRAMYGRNSVENAVHVTDLPEDAFFEDRTGQRGRGIHHLTFCANQHYITTDPRSGLELPKLVV</sequence>
<dbReference type="CTD" id="41174"/>
<evidence type="ECO:0000256" key="5">
    <source>
        <dbReference type="PROSITE-ProRule" id="PRU00706"/>
    </source>
</evidence>
<dbReference type="STRING" id="121845.A0A3Q0J798"/>
<keyword evidence="2" id="KW-0963">Cytoplasm</keyword>
<dbReference type="SMART" id="SM00562">
    <property type="entry name" value="NDK"/>
    <property type="match status" value="1"/>
</dbReference>
<dbReference type="GO" id="GO:0016301">
    <property type="term" value="F:kinase activity"/>
    <property type="evidence" value="ECO:0007669"/>
    <property type="project" value="UniProtKB-KW"/>
</dbReference>
<proteinExistence type="inferred from homology"/>
<protein>
    <submittedName>
        <fullName evidence="8">Nucleoside diphosphate kinase 7</fullName>
    </submittedName>
</protein>
<evidence type="ECO:0000256" key="2">
    <source>
        <dbReference type="ARBA" id="ARBA00022490"/>
    </source>
</evidence>